<organism evidence="1">
    <name type="scientific">marine sediment metagenome</name>
    <dbReference type="NCBI Taxonomy" id="412755"/>
    <lineage>
        <taxon>unclassified sequences</taxon>
        <taxon>metagenomes</taxon>
        <taxon>ecological metagenomes</taxon>
    </lineage>
</organism>
<sequence length="54" mass="6117">MSKPLYLVRYSDVYVRYRFHTPTPIGATCESCDWLATYVVPPALPAAPVQPDLF</sequence>
<gene>
    <name evidence="1" type="ORF">LCGC14_1225120</name>
</gene>
<reference evidence="1" key="1">
    <citation type="journal article" date="2015" name="Nature">
        <title>Complex archaea that bridge the gap between prokaryotes and eukaryotes.</title>
        <authorList>
            <person name="Spang A."/>
            <person name="Saw J.H."/>
            <person name="Jorgensen S.L."/>
            <person name="Zaremba-Niedzwiedzka K."/>
            <person name="Martijn J."/>
            <person name="Lind A.E."/>
            <person name="van Eijk R."/>
            <person name="Schleper C."/>
            <person name="Guy L."/>
            <person name="Ettema T.J."/>
        </authorList>
    </citation>
    <scope>NUCLEOTIDE SEQUENCE</scope>
</reference>
<comment type="caution">
    <text evidence="1">The sequence shown here is derived from an EMBL/GenBank/DDBJ whole genome shotgun (WGS) entry which is preliminary data.</text>
</comment>
<dbReference type="EMBL" id="LAZR01006489">
    <property type="protein sequence ID" value="KKM91768.1"/>
    <property type="molecule type" value="Genomic_DNA"/>
</dbReference>
<protein>
    <submittedName>
        <fullName evidence="1">Uncharacterized protein</fullName>
    </submittedName>
</protein>
<accession>A0A0F9LE72</accession>
<proteinExistence type="predicted"/>
<name>A0A0F9LE72_9ZZZZ</name>
<evidence type="ECO:0000313" key="1">
    <source>
        <dbReference type="EMBL" id="KKM91768.1"/>
    </source>
</evidence>
<dbReference type="AlphaFoldDB" id="A0A0F9LE72"/>